<evidence type="ECO:0000256" key="2">
    <source>
        <dbReference type="ARBA" id="ARBA00023125"/>
    </source>
</evidence>
<keyword evidence="3" id="KW-0804">Transcription</keyword>
<evidence type="ECO:0000313" key="6">
    <source>
        <dbReference type="Proteomes" id="UP000051184"/>
    </source>
</evidence>
<dbReference type="PROSITE" id="PS50943">
    <property type="entry name" value="HTH_CROC1"/>
    <property type="match status" value="1"/>
</dbReference>
<dbReference type="InterPro" id="IPR050807">
    <property type="entry name" value="TransReg_Diox_bact_type"/>
</dbReference>
<keyword evidence="6" id="KW-1185">Reference proteome</keyword>
<dbReference type="Gene3D" id="1.10.260.40">
    <property type="entry name" value="lambda repressor-like DNA-binding domains"/>
    <property type="match status" value="1"/>
</dbReference>
<evidence type="ECO:0000313" key="5">
    <source>
        <dbReference type="EMBL" id="CUK24932.1"/>
    </source>
</evidence>
<evidence type="ECO:0000256" key="1">
    <source>
        <dbReference type="ARBA" id="ARBA00023015"/>
    </source>
</evidence>
<dbReference type="InterPro" id="IPR001387">
    <property type="entry name" value="Cro/C1-type_HTH"/>
</dbReference>
<organism evidence="5 6">
    <name type="scientific">Cognatishimia activa</name>
    <dbReference type="NCBI Taxonomy" id="1715691"/>
    <lineage>
        <taxon>Bacteria</taxon>
        <taxon>Pseudomonadati</taxon>
        <taxon>Pseudomonadota</taxon>
        <taxon>Alphaproteobacteria</taxon>
        <taxon>Rhodobacterales</taxon>
        <taxon>Paracoccaceae</taxon>
        <taxon>Cognatishimia</taxon>
    </lineage>
</organism>
<proteinExistence type="predicted"/>
<name>A0A0P1IN41_9RHOB</name>
<dbReference type="PANTHER" id="PTHR46797:SF23">
    <property type="entry name" value="HTH-TYPE TRANSCRIPTIONAL REGULATOR SUTR"/>
    <property type="match status" value="1"/>
</dbReference>
<dbReference type="RefSeq" id="WP_082625792.1">
    <property type="nucleotide sequence ID" value="NZ_CYTO01000024.1"/>
</dbReference>
<dbReference type="SMART" id="SM00530">
    <property type="entry name" value="HTH_XRE"/>
    <property type="match status" value="1"/>
</dbReference>
<dbReference type="EMBL" id="CYUE01000006">
    <property type="protein sequence ID" value="CUK24932.1"/>
    <property type="molecule type" value="Genomic_DNA"/>
</dbReference>
<evidence type="ECO:0000256" key="3">
    <source>
        <dbReference type="ARBA" id="ARBA00023163"/>
    </source>
</evidence>
<dbReference type="GO" id="GO:0003700">
    <property type="term" value="F:DNA-binding transcription factor activity"/>
    <property type="evidence" value="ECO:0007669"/>
    <property type="project" value="TreeGrafter"/>
</dbReference>
<sequence length="404" mass="44951">MPESSLIGSRIRERRSLVGQRQAELAKAVGISPSYLNLIEHNKRKIGGKLLIDIAQELEVDVALLSQGAEANLAASLRHASDDWPDIDAEVERIDEFAGRFPGWAQLVTKSHDQVLKLERVVETLSDRMAYDPLLSKSMHEVLSAVTAIHSTSSILSENKEIGPEWQARFLRNINEDSARLAESAQSLVQFLDAGNDNPAAISTPQQEIEQFLGGQGYHFPELETLRGDPEALVEGNEALQTTAARKQALQILEQYSEDAAKVPLESIRSAIQIHGIEPSKLTNIFQASAGTVLRRIAVMPEDVLKADIGLVVCDAPGNLQFHRKLQGFGSRRFMATRAQWPLFEALSRPMQPIRRTVEVPDYEFQKFECFAVAEPINTVSFDDVPIYAAYMLIVPSSYYQQDD</sequence>
<accession>A0A0P1IN41</accession>
<keyword evidence="2" id="KW-0238">DNA-binding</keyword>
<dbReference type="AlphaFoldDB" id="A0A0P1IN41"/>
<evidence type="ECO:0000259" key="4">
    <source>
        <dbReference type="PROSITE" id="PS50943"/>
    </source>
</evidence>
<dbReference type="OrthoDB" id="7790108at2"/>
<reference evidence="6" key="1">
    <citation type="submission" date="2015-09" db="EMBL/GenBank/DDBJ databases">
        <authorList>
            <person name="Rodrigo-Torres Lidia"/>
            <person name="Arahal R.David."/>
        </authorList>
    </citation>
    <scope>NUCLEOTIDE SEQUENCE [LARGE SCALE GENOMIC DNA]</scope>
    <source>
        <strain evidence="6">CECT 5114</strain>
    </source>
</reference>
<dbReference type="InterPro" id="IPR010982">
    <property type="entry name" value="Lambda_DNA-bd_dom_sf"/>
</dbReference>
<dbReference type="CDD" id="cd00093">
    <property type="entry name" value="HTH_XRE"/>
    <property type="match status" value="1"/>
</dbReference>
<protein>
    <submittedName>
        <fullName evidence="5">Putative transcriptional regulator</fullName>
    </submittedName>
</protein>
<dbReference type="PANTHER" id="PTHR46797">
    <property type="entry name" value="HTH-TYPE TRANSCRIPTIONAL REGULATOR"/>
    <property type="match status" value="1"/>
</dbReference>
<dbReference type="GO" id="GO:0005829">
    <property type="term" value="C:cytosol"/>
    <property type="evidence" value="ECO:0007669"/>
    <property type="project" value="TreeGrafter"/>
</dbReference>
<dbReference type="Proteomes" id="UP000051184">
    <property type="component" value="Unassembled WGS sequence"/>
</dbReference>
<feature type="domain" description="HTH cro/C1-type" evidence="4">
    <location>
        <begin position="11"/>
        <end position="65"/>
    </location>
</feature>
<gene>
    <name evidence="5" type="ORF">TA5114_00721</name>
</gene>
<dbReference type="Pfam" id="PF01381">
    <property type="entry name" value="HTH_3"/>
    <property type="match status" value="1"/>
</dbReference>
<keyword evidence="1" id="KW-0805">Transcription regulation</keyword>
<dbReference type="SUPFAM" id="SSF47413">
    <property type="entry name" value="lambda repressor-like DNA-binding domains"/>
    <property type="match status" value="1"/>
</dbReference>
<dbReference type="STRING" id="1715691.TA5113_02368"/>
<dbReference type="GO" id="GO:0003677">
    <property type="term" value="F:DNA binding"/>
    <property type="evidence" value="ECO:0007669"/>
    <property type="project" value="UniProtKB-KW"/>
</dbReference>